<feature type="transmembrane region" description="Helical" evidence="1">
    <location>
        <begin position="58"/>
        <end position="79"/>
    </location>
</feature>
<protein>
    <submittedName>
        <fullName evidence="2">Uncharacterized protein</fullName>
    </submittedName>
</protein>
<gene>
    <name evidence="2" type="ORF">CFRA_04125</name>
</gene>
<feature type="transmembrane region" description="Helical" evidence="1">
    <location>
        <begin position="114"/>
        <end position="130"/>
    </location>
</feature>
<dbReference type="Proteomes" id="UP000185434">
    <property type="component" value="Chromosome"/>
</dbReference>
<dbReference type="RefSeq" id="WP_075663576.1">
    <property type="nucleotide sequence ID" value="NZ_CP009247.1"/>
</dbReference>
<dbReference type="AlphaFoldDB" id="A0A1L7CRY7"/>
<evidence type="ECO:0000313" key="2">
    <source>
        <dbReference type="EMBL" id="APT88588.1"/>
    </source>
</evidence>
<dbReference type="InterPro" id="IPR045713">
    <property type="entry name" value="DUF6069"/>
</dbReference>
<feature type="transmembrane region" description="Helical" evidence="1">
    <location>
        <begin position="21"/>
        <end position="38"/>
    </location>
</feature>
<keyword evidence="1" id="KW-1133">Transmembrane helix</keyword>
<reference evidence="2 3" key="1">
    <citation type="submission" date="2014-08" db="EMBL/GenBank/DDBJ databases">
        <title>Complete genome sequence of Corynebacterium frankenforstense ST18(T) (=DSM 45800(T)), isolated from raw cow milk.</title>
        <authorList>
            <person name="Ruckert C."/>
            <person name="Albersmeier A."/>
            <person name="Winkler A."/>
            <person name="Lipski A."/>
            <person name="Kalinowski J."/>
        </authorList>
    </citation>
    <scope>NUCLEOTIDE SEQUENCE [LARGE SCALE GENOMIC DNA]</scope>
    <source>
        <strain evidence="2 3">ST18</strain>
    </source>
</reference>
<sequence length="138" mass="13970">MNTKNKVPGGAATTRGLVRTALAAVGAATGNLLIWLVARAAGASMLVDAGNYSEVGAGLTVGASFVPLVVAGAVTWLLAARWPRVRGIARWAGVTLALVSCVSPFLAASGGTSWALAAMHVVGALAWYLVTAPTSKRR</sequence>
<dbReference type="EMBL" id="CP009247">
    <property type="protein sequence ID" value="APT88588.1"/>
    <property type="molecule type" value="Genomic_DNA"/>
</dbReference>
<keyword evidence="1" id="KW-0812">Transmembrane</keyword>
<dbReference type="KEGG" id="cfk:CFRA_04125"/>
<evidence type="ECO:0000313" key="3">
    <source>
        <dbReference type="Proteomes" id="UP000185434"/>
    </source>
</evidence>
<feature type="transmembrane region" description="Helical" evidence="1">
    <location>
        <begin position="91"/>
        <end position="108"/>
    </location>
</feature>
<dbReference type="OrthoDB" id="4937342at2"/>
<proteinExistence type="predicted"/>
<name>A0A1L7CRY7_9CORY</name>
<organism evidence="2 3">
    <name type="scientific">Corynebacterium frankenforstense DSM 45800</name>
    <dbReference type="NCBI Taxonomy" id="1437875"/>
    <lineage>
        <taxon>Bacteria</taxon>
        <taxon>Bacillati</taxon>
        <taxon>Actinomycetota</taxon>
        <taxon>Actinomycetes</taxon>
        <taxon>Mycobacteriales</taxon>
        <taxon>Corynebacteriaceae</taxon>
        <taxon>Corynebacterium</taxon>
    </lineage>
</organism>
<accession>A0A1L7CRY7</accession>
<evidence type="ECO:0000256" key="1">
    <source>
        <dbReference type="SAM" id="Phobius"/>
    </source>
</evidence>
<keyword evidence="1" id="KW-0472">Membrane</keyword>
<dbReference type="Pfam" id="PF19545">
    <property type="entry name" value="DUF6069"/>
    <property type="match status" value="1"/>
</dbReference>
<keyword evidence="3" id="KW-1185">Reference proteome</keyword>